<reference evidence="8 9" key="1">
    <citation type="submission" date="2019-02" db="EMBL/GenBank/DDBJ databases">
        <title>Genomic Encyclopedia of Type Strains, Phase IV (KMG-IV): sequencing the most valuable type-strain genomes for metagenomic binning, comparative biology and taxonomic classification.</title>
        <authorList>
            <person name="Goeker M."/>
        </authorList>
    </citation>
    <scope>NUCLEOTIDE SEQUENCE [LARGE SCALE GENOMIC DNA]</scope>
    <source>
        <strain evidence="8 9">DSM 45622</strain>
    </source>
</reference>
<keyword evidence="3" id="KW-0731">Sigma factor</keyword>
<dbReference type="InterPro" id="IPR013324">
    <property type="entry name" value="RNA_pol_sigma_r3/r4-like"/>
</dbReference>
<dbReference type="OrthoDB" id="9780299at2"/>
<evidence type="ECO:0000313" key="8">
    <source>
        <dbReference type="EMBL" id="RZS90345.1"/>
    </source>
</evidence>
<feature type="domain" description="RNA polymerase sigma factor 70 region 4 type 2" evidence="6">
    <location>
        <begin position="117"/>
        <end position="167"/>
    </location>
</feature>
<dbReference type="InterPro" id="IPR011990">
    <property type="entry name" value="TPR-like_helical_dom_sf"/>
</dbReference>
<feature type="domain" description="RNA polymerase sigma-70 region 2" evidence="5">
    <location>
        <begin position="23"/>
        <end position="82"/>
    </location>
</feature>
<feature type="domain" description="DUF6596" evidence="7">
    <location>
        <begin position="185"/>
        <end position="285"/>
    </location>
</feature>
<keyword evidence="9" id="KW-1185">Reference proteome</keyword>
<name>A0A4Q7NTE4_9ACTN</name>
<protein>
    <submittedName>
        <fullName evidence="8">RNA polymerase ECF family sigma subunit</fullName>
    </submittedName>
</protein>
<evidence type="ECO:0000259" key="6">
    <source>
        <dbReference type="Pfam" id="PF08281"/>
    </source>
</evidence>
<evidence type="ECO:0000256" key="1">
    <source>
        <dbReference type="ARBA" id="ARBA00010641"/>
    </source>
</evidence>
<dbReference type="AlphaFoldDB" id="A0A4Q7NTE4"/>
<sequence>MTQPEAATTAAAVADAHRREWAFVLAATVRVTRDLDLAEECVQEAYAAALTAWPADGVPRSPGAWLTTAARRRALDLLRRHQTAQRALPLLVEDAVIAGPGDVEAPDVPDDRLRLVFTCCHPTLAVEAQVALTLRLLCGLSTAEVARAFLVPEPTMAARITRAKKKIAGARIPYREPGLEELPERVRAVCEVVHLLFTTGHSAPAGEELVRVDLVTRALDLARMLRALLPRDPDVAGLLALLLLTDARRAARVGARGQLVLLPEQDRSRWDRVAITEGIGLVREALRARPSRYALLAAVAAVHDEAPSFEQTDWEEVVGLYDLLVQVWPSPVVALNRAVAVGFARGPAAGLVQLDVLADEPQLAAYPYRAVARGELLERLGRTAEARTAYGEALLLTENAVERESLARRLAAL</sequence>
<evidence type="ECO:0000256" key="3">
    <source>
        <dbReference type="ARBA" id="ARBA00023082"/>
    </source>
</evidence>
<dbReference type="PANTHER" id="PTHR47756">
    <property type="entry name" value="BLL6612 PROTEIN-RELATED"/>
    <property type="match status" value="1"/>
</dbReference>
<dbReference type="Gene3D" id="1.10.1740.10">
    <property type="match status" value="1"/>
</dbReference>
<comment type="similarity">
    <text evidence="1">Belongs to the sigma-70 factor family. ECF subfamily.</text>
</comment>
<evidence type="ECO:0000256" key="4">
    <source>
        <dbReference type="ARBA" id="ARBA00023163"/>
    </source>
</evidence>
<evidence type="ECO:0000259" key="5">
    <source>
        <dbReference type="Pfam" id="PF04542"/>
    </source>
</evidence>
<dbReference type="InterPro" id="IPR014284">
    <property type="entry name" value="RNA_pol_sigma-70_dom"/>
</dbReference>
<dbReference type="Proteomes" id="UP000293638">
    <property type="component" value="Unassembled WGS sequence"/>
</dbReference>
<dbReference type="EMBL" id="SGXD01000002">
    <property type="protein sequence ID" value="RZS90345.1"/>
    <property type="molecule type" value="Genomic_DNA"/>
</dbReference>
<dbReference type="GO" id="GO:0016987">
    <property type="term" value="F:sigma factor activity"/>
    <property type="evidence" value="ECO:0007669"/>
    <property type="project" value="UniProtKB-KW"/>
</dbReference>
<dbReference type="InterPro" id="IPR013249">
    <property type="entry name" value="RNA_pol_sigma70_r4_t2"/>
</dbReference>
<dbReference type="InterPro" id="IPR013325">
    <property type="entry name" value="RNA_pol_sigma_r2"/>
</dbReference>
<dbReference type="Gene3D" id="1.25.40.10">
    <property type="entry name" value="Tetratricopeptide repeat domain"/>
    <property type="match status" value="1"/>
</dbReference>
<comment type="caution">
    <text evidence="8">The sequence shown here is derived from an EMBL/GenBank/DDBJ whole genome shotgun (WGS) entry which is preliminary data.</text>
</comment>
<evidence type="ECO:0000313" key="9">
    <source>
        <dbReference type="Proteomes" id="UP000293638"/>
    </source>
</evidence>
<dbReference type="PANTHER" id="PTHR47756:SF2">
    <property type="entry name" value="BLL6612 PROTEIN"/>
    <property type="match status" value="1"/>
</dbReference>
<dbReference type="Pfam" id="PF20239">
    <property type="entry name" value="DUF6596"/>
    <property type="match status" value="1"/>
</dbReference>
<dbReference type="Pfam" id="PF04542">
    <property type="entry name" value="Sigma70_r2"/>
    <property type="match status" value="1"/>
</dbReference>
<dbReference type="InterPro" id="IPR007627">
    <property type="entry name" value="RNA_pol_sigma70_r2"/>
</dbReference>
<keyword evidence="2" id="KW-0805">Transcription regulation</keyword>
<accession>A0A4Q7NTE4</accession>
<dbReference type="SUPFAM" id="SSF88946">
    <property type="entry name" value="Sigma2 domain of RNA polymerase sigma factors"/>
    <property type="match status" value="1"/>
</dbReference>
<dbReference type="GO" id="GO:0003677">
    <property type="term" value="F:DNA binding"/>
    <property type="evidence" value="ECO:0007669"/>
    <property type="project" value="InterPro"/>
</dbReference>
<evidence type="ECO:0000256" key="2">
    <source>
        <dbReference type="ARBA" id="ARBA00023015"/>
    </source>
</evidence>
<dbReference type="InterPro" id="IPR046531">
    <property type="entry name" value="DUF6596"/>
</dbReference>
<dbReference type="GO" id="GO:0006352">
    <property type="term" value="P:DNA-templated transcription initiation"/>
    <property type="evidence" value="ECO:0007669"/>
    <property type="project" value="InterPro"/>
</dbReference>
<dbReference type="RefSeq" id="WP_130492815.1">
    <property type="nucleotide sequence ID" value="NZ_SGXD01000002.1"/>
</dbReference>
<keyword evidence="4" id="KW-0804">Transcription</keyword>
<proteinExistence type="inferred from homology"/>
<dbReference type="SUPFAM" id="SSF88659">
    <property type="entry name" value="Sigma3 and sigma4 domains of RNA polymerase sigma factors"/>
    <property type="match status" value="1"/>
</dbReference>
<dbReference type="NCBIfam" id="TIGR02937">
    <property type="entry name" value="sigma70-ECF"/>
    <property type="match status" value="1"/>
</dbReference>
<dbReference type="Pfam" id="PF08281">
    <property type="entry name" value="Sigma70_r4_2"/>
    <property type="match status" value="1"/>
</dbReference>
<gene>
    <name evidence="8" type="ORF">EV189_2130</name>
</gene>
<evidence type="ECO:0000259" key="7">
    <source>
        <dbReference type="Pfam" id="PF20239"/>
    </source>
</evidence>
<organism evidence="8 9">
    <name type="scientific">Motilibacter rhizosphaerae</name>
    <dbReference type="NCBI Taxonomy" id="598652"/>
    <lineage>
        <taxon>Bacteria</taxon>
        <taxon>Bacillati</taxon>
        <taxon>Actinomycetota</taxon>
        <taxon>Actinomycetes</taxon>
        <taxon>Motilibacterales</taxon>
        <taxon>Motilibacteraceae</taxon>
        <taxon>Motilibacter</taxon>
    </lineage>
</organism>
<dbReference type="InterPro" id="IPR036388">
    <property type="entry name" value="WH-like_DNA-bd_sf"/>
</dbReference>
<dbReference type="Gene3D" id="1.10.10.10">
    <property type="entry name" value="Winged helix-like DNA-binding domain superfamily/Winged helix DNA-binding domain"/>
    <property type="match status" value="1"/>
</dbReference>